<sequence>MKKKDQIKEENLRKREIIKENKEQEKWNNLTSSLKKQLGGNFSSGISQLEKSMNSLQTHTVRYRAQLDALTMCFEIWIEHYKTVSEDKRDMNIAVEIMKTIQSIMANYKDRLQGVDKHRIATYLSQLGFQNLSCSLKDTERELLDVVDNNESAVIVAPTSSGKTYASYYCMEKVLKQSNDSVVVYVAPTKALVNQVVATVKSMFDKDLPTGMVLCGVFTRDYRTDALNCQVLVTVPQCLEILVLSPHRQDWVKKIKYLIFDEVHCLGGEIGAEVWEHLLVMIRCPFLALSATISNPEHLTEWLQSVTKYWQQNDERETSLVTNSSKKRRQNKR</sequence>
<dbReference type="SMART" id="SM00487">
    <property type="entry name" value="DEXDc"/>
    <property type="match status" value="1"/>
</dbReference>
<dbReference type="InterPro" id="IPR014001">
    <property type="entry name" value="Helicase_ATP-bd"/>
</dbReference>
<evidence type="ECO:0000259" key="3">
    <source>
        <dbReference type="PROSITE" id="PS51192"/>
    </source>
</evidence>
<feature type="non-terminal residue" evidence="4">
    <location>
        <position position="333"/>
    </location>
</feature>
<dbReference type="SUPFAM" id="SSF52540">
    <property type="entry name" value="P-loop containing nucleoside triphosphate hydrolases"/>
    <property type="match status" value="1"/>
</dbReference>
<reference evidence="4" key="1">
    <citation type="submission" date="2023-05" db="EMBL/GenBank/DDBJ databases">
        <authorList>
            <person name="Stuckert A."/>
        </authorList>
    </citation>
    <scope>NUCLEOTIDE SEQUENCE</scope>
</reference>
<evidence type="ECO:0000313" key="4">
    <source>
        <dbReference type="EMBL" id="CAI9576477.1"/>
    </source>
</evidence>
<dbReference type="InterPro" id="IPR027417">
    <property type="entry name" value="P-loop_NTPase"/>
</dbReference>
<keyword evidence="1" id="KW-0378">Hydrolase</keyword>
<accession>A0ABN9DVG0</accession>
<keyword evidence="2" id="KW-0547">Nucleotide-binding</keyword>
<dbReference type="InterPro" id="IPR052431">
    <property type="entry name" value="SKI2_subfamily_helicases"/>
</dbReference>
<dbReference type="Gene3D" id="3.40.50.300">
    <property type="entry name" value="P-loop containing nucleotide triphosphate hydrolases"/>
    <property type="match status" value="1"/>
</dbReference>
<evidence type="ECO:0000313" key="5">
    <source>
        <dbReference type="Proteomes" id="UP001162483"/>
    </source>
</evidence>
<gene>
    <name evidence="4" type="ORF">SPARVUS_LOCUS8524324</name>
</gene>
<dbReference type="PROSITE" id="PS51192">
    <property type="entry name" value="HELICASE_ATP_BIND_1"/>
    <property type="match status" value="1"/>
</dbReference>
<dbReference type="Proteomes" id="UP001162483">
    <property type="component" value="Unassembled WGS sequence"/>
</dbReference>
<evidence type="ECO:0000256" key="2">
    <source>
        <dbReference type="ARBA" id="ARBA00022806"/>
    </source>
</evidence>
<dbReference type="Pfam" id="PF26167">
    <property type="entry name" value="TPR_DDX60"/>
    <property type="match status" value="1"/>
</dbReference>
<dbReference type="PANTHER" id="PTHR44533:SF4">
    <property type="entry name" value="DEAD_H RNA HELICASE, PUTATIVE-RELATED"/>
    <property type="match status" value="1"/>
</dbReference>
<proteinExistence type="predicted"/>
<dbReference type="PANTHER" id="PTHR44533">
    <property type="entry name" value="DEAD/H RNA HELICASE, PUTATIVE-RELATED"/>
    <property type="match status" value="1"/>
</dbReference>
<dbReference type="InterPro" id="IPR011545">
    <property type="entry name" value="DEAD/DEAH_box_helicase_dom"/>
</dbReference>
<evidence type="ECO:0000256" key="1">
    <source>
        <dbReference type="ARBA" id="ARBA00022801"/>
    </source>
</evidence>
<name>A0ABN9DVG0_9NEOB</name>
<keyword evidence="2" id="KW-0067">ATP-binding</keyword>
<comment type="caution">
    <text evidence="4">The sequence shown here is derived from an EMBL/GenBank/DDBJ whole genome shotgun (WGS) entry which is preliminary data.</text>
</comment>
<dbReference type="EMBL" id="CATNWA010014833">
    <property type="protein sequence ID" value="CAI9576477.1"/>
    <property type="molecule type" value="Genomic_DNA"/>
</dbReference>
<keyword evidence="2" id="KW-0347">Helicase</keyword>
<feature type="domain" description="Helicase ATP-binding" evidence="3">
    <location>
        <begin position="144"/>
        <end position="304"/>
    </location>
</feature>
<keyword evidence="5" id="KW-1185">Reference proteome</keyword>
<organism evidence="4 5">
    <name type="scientific">Staurois parvus</name>
    <dbReference type="NCBI Taxonomy" id="386267"/>
    <lineage>
        <taxon>Eukaryota</taxon>
        <taxon>Metazoa</taxon>
        <taxon>Chordata</taxon>
        <taxon>Craniata</taxon>
        <taxon>Vertebrata</taxon>
        <taxon>Euteleostomi</taxon>
        <taxon>Amphibia</taxon>
        <taxon>Batrachia</taxon>
        <taxon>Anura</taxon>
        <taxon>Neobatrachia</taxon>
        <taxon>Ranoidea</taxon>
        <taxon>Ranidae</taxon>
        <taxon>Staurois</taxon>
    </lineage>
</organism>
<protein>
    <recommendedName>
        <fullName evidence="3">Helicase ATP-binding domain-containing protein</fullName>
    </recommendedName>
</protein>
<dbReference type="Pfam" id="PF00270">
    <property type="entry name" value="DEAD"/>
    <property type="match status" value="1"/>
</dbReference>